<dbReference type="Gene3D" id="1.10.3470.10">
    <property type="entry name" value="ABC transporter involved in vitamin B12 uptake, BtuC"/>
    <property type="match status" value="1"/>
</dbReference>
<feature type="non-terminal residue" evidence="9">
    <location>
        <position position="158"/>
    </location>
</feature>
<protein>
    <submittedName>
        <fullName evidence="9">Corrinoid ABC transporter permease domain protein</fullName>
    </submittedName>
</protein>
<evidence type="ECO:0000256" key="2">
    <source>
        <dbReference type="ARBA" id="ARBA00007935"/>
    </source>
</evidence>
<dbReference type="EMBL" id="AWVQ01000864">
    <property type="protein sequence ID" value="ERK67224.1"/>
    <property type="molecule type" value="Genomic_DNA"/>
</dbReference>
<dbReference type="Pfam" id="PF01032">
    <property type="entry name" value="FecCD"/>
    <property type="match status" value="1"/>
</dbReference>
<keyword evidence="4" id="KW-1003">Cell membrane</keyword>
<dbReference type="GO" id="GO:0022857">
    <property type="term" value="F:transmembrane transporter activity"/>
    <property type="evidence" value="ECO:0007669"/>
    <property type="project" value="InterPro"/>
</dbReference>
<evidence type="ECO:0000256" key="1">
    <source>
        <dbReference type="ARBA" id="ARBA00004651"/>
    </source>
</evidence>
<comment type="subcellular location">
    <subcellularLocation>
        <location evidence="1">Cell membrane</location>
        <topology evidence="1">Multi-pass membrane protein</topology>
    </subcellularLocation>
</comment>
<sequence>MSTSRIAATGPRPIADTGLRGGAGGAAVLVALLVAVVLVGMWHVTQGTSGIGMWDLLRYAAGARETVGGVPVADVLTGSRLPRLLAGIAVGIALGAAGALLQSVTRNVLASPDTLAVSAGSYFALSAVAAFGLSVPLWASGGVAFVGGLAAAALVLGV</sequence>
<feature type="transmembrane region" description="Helical" evidence="8">
    <location>
        <begin position="21"/>
        <end position="44"/>
    </location>
</feature>
<reference evidence="9 10" key="1">
    <citation type="submission" date="2013-08" db="EMBL/GenBank/DDBJ databases">
        <authorList>
            <person name="Weinstock G."/>
            <person name="Sodergren E."/>
            <person name="Wylie T."/>
            <person name="Fulton L."/>
            <person name="Fulton R."/>
            <person name="Fronick C."/>
            <person name="O'Laughlin M."/>
            <person name="Godfrey J."/>
            <person name="Miner T."/>
            <person name="Herter B."/>
            <person name="Appelbaum E."/>
            <person name="Cordes M."/>
            <person name="Lek S."/>
            <person name="Wollam A."/>
            <person name="Pepin K.H."/>
            <person name="Palsikar V.B."/>
            <person name="Mitreva M."/>
            <person name="Wilson R.K."/>
        </authorList>
    </citation>
    <scope>NUCLEOTIDE SEQUENCE [LARGE SCALE GENOMIC DNA]</scope>
    <source>
        <strain evidence="9 10">ATCC 14665</strain>
    </source>
</reference>
<dbReference type="GO" id="GO:0033214">
    <property type="term" value="P:siderophore-iron import into cell"/>
    <property type="evidence" value="ECO:0007669"/>
    <property type="project" value="TreeGrafter"/>
</dbReference>
<feature type="transmembrane region" description="Helical" evidence="8">
    <location>
        <begin position="113"/>
        <end position="131"/>
    </location>
</feature>
<evidence type="ECO:0000256" key="4">
    <source>
        <dbReference type="ARBA" id="ARBA00022475"/>
    </source>
</evidence>
<keyword evidence="7 8" id="KW-0472">Membrane</keyword>
<dbReference type="PANTHER" id="PTHR30472:SF37">
    <property type="entry name" value="FE(3+) DICITRATE TRANSPORT SYSTEM PERMEASE PROTEIN FECD-RELATED"/>
    <property type="match status" value="1"/>
</dbReference>
<evidence type="ECO:0000256" key="8">
    <source>
        <dbReference type="SAM" id="Phobius"/>
    </source>
</evidence>
<evidence type="ECO:0000256" key="6">
    <source>
        <dbReference type="ARBA" id="ARBA00022989"/>
    </source>
</evidence>
<dbReference type="Proteomes" id="UP000016605">
    <property type="component" value="Unassembled WGS sequence"/>
</dbReference>
<feature type="transmembrane region" description="Helical" evidence="8">
    <location>
        <begin position="137"/>
        <end position="156"/>
    </location>
</feature>
<evidence type="ECO:0000313" key="9">
    <source>
        <dbReference type="EMBL" id="ERK67224.1"/>
    </source>
</evidence>
<dbReference type="HOGENOM" id="CLU_1681651_0_0_11"/>
<accession>U2RF81</accession>
<dbReference type="RefSeq" id="WP_021765757.1">
    <property type="nucleotide sequence ID" value="NZ_KI272803.1"/>
</dbReference>
<comment type="similarity">
    <text evidence="2">Belongs to the binding-protein-dependent transport system permease family. FecCD subfamily.</text>
</comment>
<dbReference type="InterPro" id="IPR000522">
    <property type="entry name" value="ABC_transptr_permease_BtuC"/>
</dbReference>
<evidence type="ECO:0000256" key="3">
    <source>
        <dbReference type="ARBA" id="ARBA00022448"/>
    </source>
</evidence>
<name>U2RF81_LEIAQ</name>
<dbReference type="GO" id="GO:0005886">
    <property type="term" value="C:plasma membrane"/>
    <property type="evidence" value="ECO:0007669"/>
    <property type="project" value="UniProtKB-SubCell"/>
</dbReference>
<feature type="transmembrane region" description="Helical" evidence="8">
    <location>
        <begin position="84"/>
        <end position="101"/>
    </location>
</feature>
<dbReference type="InterPro" id="IPR037294">
    <property type="entry name" value="ABC_BtuC-like"/>
</dbReference>
<organism evidence="9 10">
    <name type="scientific">Leifsonia aquatica ATCC 14665</name>
    <dbReference type="NCBI Taxonomy" id="1358026"/>
    <lineage>
        <taxon>Bacteria</taxon>
        <taxon>Bacillati</taxon>
        <taxon>Actinomycetota</taxon>
        <taxon>Actinomycetes</taxon>
        <taxon>Micrococcales</taxon>
        <taxon>Microbacteriaceae</taxon>
        <taxon>Leifsonia</taxon>
    </lineage>
</organism>
<keyword evidence="6 8" id="KW-1133">Transmembrane helix</keyword>
<comment type="caution">
    <text evidence="9">The sequence shown here is derived from an EMBL/GenBank/DDBJ whole genome shotgun (WGS) entry which is preliminary data.</text>
</comment>
<gene>
    <name evidence="9" type="ORF">N136_04697</name>
</gene>
<keyword evidence="5 8" id="KW-0812">Transmembrane</keyword>
<evidence type="ECO:0000256" key="5">
    <source>
        <dbReference type="ARBA" id="ARBA00022692"/>
    </source>
</evidence>
<evidence type="ECO:0000256" key="7">
    <source>
        <dbReference type="ARBA" id="ARBA00023136"/>
    </source>
</evidence>
<dbReference type="SUPFAM" id="SSF81345">
    <property type="entry name" value="ABC transporter involved in vitamin B12 uptake, BtuC"/>
    <property type="match status" value="1"/>
</dbReference>
<proteinExistence type="inferred from homology"/>
<dbReference type="AlphaFoldDB" id="U2RF81"/>
<dbReference type="PANTHER" id="PTHR30472">
    <property type="entry name" value="FERRIC ENTEROBACTIN TRANSPORT SYSTEM PERMEASE PROTEIN"/>
    <property type="match status" value="1"/>
</dbReference>
<evidence type="ECO:0000313" key="10">
    <source>
        <dbReference type="Proteomes" id="UP000016605"/>
    </source>
</evidence>
<keyword evidence="3" id="KW-0813">Transport</keyword>